<dbReference type="OrthoDB" id="9805604at2"/>
<dbReference type="RefSeq" id="WP_084574088.1">
    <property type="nucleotide sequence ID" value="NZ_CP155572.1"/>
</dbReference>
<dbReference type="InterPro" id="IPR003329">
    <property type="entry name" value="Cytidylyl_trans"/>
</dbReference>
<evidence type="ECO:0000313" key="2">
    <source>
        <dbReference type="Proteomes" id="UP000192738"/>
    </source>
</evidence>
<evidence type="ECO:0000313" key="1">
    <source>
        <dbReference type="EMBL" id="SMC39456.1"/>
    </source>
</evidence>
<gene>
    <name evidence="1" type="ORF">SAMN04488500_102182</name>
</gene>
<dbReference type="Pfam" id="PF02348">
    <property type="entry name" value="CTP_transf_3"/>
    <property type="match status" value="1"/>
</dbReference>
<protein>
    <submittedName>
        <fullName evidence="1">CMP-N,N'-diacetyllegionaminic acid synthase</fullName>
    </submittedName>
</protein>
<dbReference type="Gene3D" id="3.90.550.10">
    <property type="entry name" value="Spore Coat Polysaccharide Biosynthesis Protein SpsA, Chain A"/>
    <property type="match status" value="1"/>
</dbReference>
<dbReference type="InterPro" id="IPR029044">
    <property type="entry name" value="Nucleotide-diphossugar_trans"/>
</dbReference>
<accession>A0A1W1YTJ7</accession>
<dbReference type="STRING" id="112901.SAMN04488500_102182"/>
<dbReference type="EMBL" id="FWXI01000002">
    <property type="protein sequence ID" value="SMC39456.1"/>
    <property type="molecule type" value="Genomic_DNA"/>
</dbReference>
<dbReference type="SUPFAM" id="SSF53448">
    <property type="entry name" value="Nucleotide-diphospho-sugar transferases"/>
    <property type="match status" value="1"/>
</dbReference>
<sequence length="259" mass="29644">MKILFTICGRSGSKGIKNKNLKDFLGYPLPFYTISAIDLYKKRNPDVYCDTVLNTDSADLIQMFKERLNFEVDIIERDPLLGLDNTPKVAVILNCLDVMKQRKTINYDMVIDLDITSPLRTIVDISNLIQKKMKSNADVIFSVTDSRRNPYFNMVKKTGNGYKRVIDSVFNSRQEAPEIFDMNASLYAYSPAFLESGKGIFEGICDVITMLDTAVLDLDNENDFELMQVIAGYLFEKYPVFWEVRDNIIKFSNVIKTTP</sequence>
<dbReference type="PANTHER" id="PTHR21485:SF6">
    <property type="entry name" value="N-ACYLNEURAMINATE CYTIDYLYLTRANSFERASE-RELATED"/>
    <property type="match status" value="1"/>
</dbReference>
<organism evidence="1 2">
    <name type="scientific">Sporomusa malonica</name>
    <dbReference type="NCBI Taxonomy" id="112901"/>
    <lineage>
        <taxon>Bacteria</taxon>
        <taxon>Bacillati</taxon>
        <taxon>Bacillota</taxon>
        <taxon>Negativicutes</taxon>
        <taxon>Selenomonadales</taxon>
        <taxon>Sporomusaceae</taxon>
        <taxon>Sporomusa</taxon>
    </lineage>
</organism>
<dbReference type="PANTHER" id="PTHR21485">
    <property type="entry name" value="HAD SUPERFAMILY MEMBERS CMAS AND KDSC"/>
    <property type="match status" value="1"/>
</dbReference>
<proteinExistence type="predicted"/>
<dbReference type="AlphaFoldDB" id="A0A1W1YTJ7"/>
<keyword evidence="2" id="KW-1185">Reference proteome</keyword>
<dbReference type="InterPro" id="IPR050793">
    <property type="entry name" value="CMP-NeuNAc_synthase"/>
</dbReference>
<reference evidence="1 2" key="1">
    <citation type="submission" date="2017-04" db="EMBL/GenBank/DDBJ databases">
        <authorList>
            <person name="Afonso C.L."/>
            <person name="Miller P.J."/>
            <person name="Scott M.A."/>
            <person name="Spackman E."/>
            <person name="Goraichik I."/>
            <person name="Dimitrov K.M."/>
            <person name="Suarez D.L."/>
            <person name="Swayne D.E."/>
        </authorList>
    </citation>
    <scope>NUCLEOTIDE SEQUENCE [LARGE SCALE GENOMIC DNA]</scope>
    <source>
        <strain evidence="1 2">DSM 5090</strain>
    </source>
</reference>
<dbReference type="Proteomes" id="UP000192738">
    <property type="component" value="Unassembled WGS sequence"/>
</dbReference>
<dbReference type="GO" id="GO:0008781">
    <property type="term" value="F:N-acylneuraminate cytidylyltransferase activity"/>
    <property type="evidence" value="ECO:0007669"/>
    <property type="project" value="TreeGrafter"/>
</dbReference>
<name>A0A1W1YTJ7_9FIRM</name>